<dbReference type="PRINTS" id="PR00038">
    <property type="entry name" value="HTHLUXR"/>
</dbReference>
<dbReference type="InterPro" id="IPR058245">
    <property type="entry name" value="NreC/VraR/RcsB-like_REC"/>
</dbReference>
<proteinExistence type="predicted"/>
<keyword evidence="8" id="KW-1185">Reference proteome</keyword>
<dbReference type="PROSITE" id="PS50110">
    <property type="entry name" value="RESPONSE_REGULATORY"/>
    <property type="match status" value="1"/>
</dbReference>
<dbReference type="GO" id="GO:0000160">
    <property type="term" value="P:phosphorelay signal transduction system"/>
    <property type="evidence" value="ECO:0007669"/>
    <property type="project" value="InterPro"/>
</dbReference>
<name>A0A1H2PJ15_9BURK</name>
<keyword evidence="1 3" id="KW-0597">Phosphoprotein</keyword>
<evidence type="ECO:0000313" key="7">
    <source>
        <dbReference type="EMBL" id="SDV46298.1"/>
    </source>
</evidence>
<dbReference type="CDD" id="cd17535">
    <property type="entry name" value="REC_NarL-like"/>
    <property type="match status" value="1"/>
</dbReference>
<dbReference type="Pfam" id="PF00196">
    <property type="entry name" value="GerE"/>
    <property type="match status" value="1"/>
</dbReference>
<feature type="domain" description="HTH luxR-type" evidence="5">
    <location>
        <begin position="201"/>
        <end position="266"/>
    </location>
</feature>
<dbReference type="PROSITE" id="PS00622">
    <property type="entry name" value="HTH_LUXR_1"/>
    <property type="match status" value="1"/>
</dbReference>
<gene>
    <name evidence="7" type="ORF">SAMN05216551_101235</name>
</gene>
<dbReference type="AlphaFoldDB" id="A0A1H2PJ15"/>
<keyword evidence="2 7" id="KW-0238">DNA-binding</keyword>
<dbReference type="SUPFAM" id="SSF52172">
    <property type="entry name" value="CheY-like"/>
    <property type="match status" value="1"/>
</dbReference>
<protein>
    <submittedName>
        <fullName evidence="7">DNA-binding response regulator, NarL/FixJ family, contains REC and HTH domains</fullName>
    </submittedName>
</protein>
<evidence type="ECO:0000256" key="1">
    <source>
        <dbReference type="ARBA" id="ARBA00022553"/>
    </source>
</evidence>
<evidence type="ECO:0000256" key="3">
    <source>
        <dbReference type="PROSITE-ProRule" id="PRU00169"/>
    </source>
</evidence>
<dbReference type="GO" id="GO:0006355">
    <property type="term" value="P:regulation of DNA-templated transcription"/>
    <property type="evidence" value="ECO:0007669"/>
    <property type="project" value="InterPro"/>
</dbReference>
<dbReference type="InterPro" id="IPR001789">
    <property type="entry name" value="Sig_transdc_resp-reg_receiver"/>
</dbReference>
<dbReference type="PANTHER" id="PTHR43214:SF17">
    <property type="entry name" value="TRANSCRIPTIONAL REGULATORY PROTEIN RCSB"/>
    <property type="match status" value="1"/>
</dbReference>
<dbReference type="SMART" id="SM00448">
    <property type="entry name" value="REC"/>
    <property type="match status" value="1"/>
</dbReference>
<evidence type="ECO:0000256" key="2">
    <source>
        <dbReference type="ARBA" id="ARBA00023125"/>
    </source>
</evidence>
<dbReference type="PANTHER" id="PTHR43214">
    <property type="entry name" value="TWO-COMPONENT RESPONSE REGULATOR"/>
    <property type="match status" value="1"/>
</dbReference>
<dbReference type="InterPro" id="IPR000792">
    <property type="entry name" value="Tscrpt_reg_LuxR_C"/>
</dbReference>
<dbReference type="EMBL" id="FNLO01000001">
    <property type="protein sequence ID" value="SDV46298.1"/>
    <property type="molecule type" value="Genomic_DNA"/>
</dbReference>
<dbReference type="Gene3D" id="3.40.50.2300">
    <property type="match status" value="1"/>
</dbReference>
<dbReference type="InterPro" id="IPR039420">
    <property type="entry name" value="WalR-like"/>
</dbReference>
<dbReference type="GO" id="GO:0003677">
    <property type="term" value="F:DNA binding"/>
    <property type="evidence" value="ECO:0007669"/>
    <property type="project" value="UniProtKB-KW"/>
</dbReference>
<dbReference type="InterPro" id="IPR036388">
    <property type="entry name" value="WH-like_DNA-bd_sf"/>
</dbReference>
<dbReference type="SUPFAM" id="SSF46894">
    <property type="entry name" value="C-terminal effector domain of the bipartite response regulators"/>
    <property type="match status" value="1"/>
</dbReference>
<feature type="domain" description="Response regulatory" evidence="6">
    <location>
        <begin position="14"/>
        <end position="132"/>
    </location>
</feature>
<accession>A0A1H2PJ15</accession>
<dbReference type="Pfam" id="PF00072">
    <property type="entry name" value="Response_reg"/>
    <property type="match status" value="1"/>
</dbReference>
<dbReference type="SMART" id="SM00421">
    <property type="entry name" value="HTH_LUXR"/>
    <property type="match status" value="1"/>
</dbReference>
<dbReference type="PROSITE" id="PS50043">
    <property type="entry name" value="HTH_LUXR_2"/>
    <property type="match status" value="1"/>
</dbReference>
<evidence type="ECO:0000256" key="4">
    <source>
        <dbReference type="SAM" id="MobiDB-lite"/>
    </source>
</evidence>
<dbReference type="RefSeq" id="WP_235837734.1">
    <property type="nucleotide sequence ID" value="NZ_FNLO01000001.1"/>
</dbReference>
<dbReference type="InterPro" id="IPR011006">
    <property type="entry name" value="CheY-like_superfamily"/>
</dbReference>
<dbReference type="InterPro" id="IPR016032">
    <property type="entry name" value="Sig_transdc_resp-reg_C-effctor"/>
</dbReference>
<evidence type="ECO:0000259" key="6">
    <source>
        <dbReference type="PROSITE" id="PS50110"/>
    </source>
</evidence>
<feature type="region of interest" description="Disordered" evidence="4">
    <location>
        <begin position="137"/>
        <end position="163"/>
    </location>
</feature>
<dbReference type="STRING" id="1770053.SAMN05216551_101235"/>
<evidence type="ECO:0000259" key="5">
    <source>
        <dbReference type="PROSITE" id="PS50043"/>
    </source>
</evidence>
<sequence length="276" mass="30063">MSQAFLSSGIEHFRIALLDDHAIVRYGLAKRFEEDGRFEVVGSYGDSRSLLEGLRTTPADVLLIDYALGPNEIDGVTLIRALRSRFPTTKLIVLSALNDRSIAMLAERAGAHAFLGKELAPAELVRRVRSVMLRKRNAPDTTRVPAPASGVEGAPGDGDAAGRQAPQAGALACTASDDTCAWVNGPCPVLRRGEGEAVEQRRLLQECLTPREVEVLRCFFEGLTVSEIGAKFRRSPKTISAQKASAYRKLGIRSDREFFKVWGLGRLDGVLEQDGN</sequence>
<dbReference type="Proteomes" id="UP000243719">
    <property type="component" value="Unassembled WGS sequence"/>
</dbReference>
<feature type="modified residue" description="4-aspartylphosphate" evidence="3">
    <location>
        <position position="65"/>
    </location>
</feature>
<dbReference type="Gene3D" id="1.10.10.10">
    <property type="entry name" value="Winged helix-like DNA-binding domain superfamily/Winged helix DNA-binding domain"/>
    <property type="match status" value="1"/>
</dbReference>
<organism evidence="7 8">
    <name type="scientific">Chitinasiproducens palmae</name>
    <dbReference type="NCBI Taxonomy" id="1770053"/>
    <lineage>
        <taxon>Bacteria</taxon>
        <taxon>Pseudomonadati</taxon>
        <taxon>Pseudomonadota</taxon>
        <taxon>Betaproteobacteria</taxon>
        <taxon>Burkholderiales</taxon>
        <taxon>Burkholderiaceae</taxon>
        <taxon>Chitinasiproducens</taxon>
    </lineage>
</organism>
<evidence type="ECO:0000313" key="8">
    <source>
        <dbReference type="Proteomes" id="UP000243719"/>
    </source>
</evidence>
<dbReference type="CDD" id="cd06170">
    <property type="entry name" value="LuxR_C_like"/>
    <property type="match status" value="1"/>
</dbReference>
<reference evidence="8" key="1">
    <citation type="submission" date="2016-09" db="EMBL/GenBank/DDBJ databases">
        <authorList>
            <person name="Varghese N."/>
            <person name="Submissions S."/>
        </authorList>
    </citation>
    <scope>NUCLEOTIDE SEQUENCE [LARGE SCALE GENOMIC DNA]</scope>
    <source>
        <strain evidence="8">JS23</strain>
    </source>
</reference>